<dbReference type="Proteomes" id="UP000094112">
    <property type="component" value="Unassembled WGS sequence"/>
</dbReference>
<feature type="domain" description="J" evidence="1">
    <location>
        <begin position="32"/>
        <end position="104"/>
    </location>
</feature>
<protein>
    <recommendedName>
        <fullName evidence="1">J domain-containing protein</fullName>
    </recommendedName>
</protein>
<feature type="non-terminal residue" evidence="2">
    <location>
        <position position="189"/>
    </location>
</feature>
<dbReference type="PANTHER" id="PTHR46620">
    <property type="entry name" value="J DOMAIN-CONTAINING PROTEIN SPF31"/>
    <property type="match status" value="1"/>
</dbReference>
<dbReference type="SMART" id="SM00271">
    <property type="entry name" value="DnaJ"/>
    <property type="match status" value="1"/>
</dbReference>
<sequence>MSDTIDADLNSQELSLKRDKEIERIISAFTLDPYQILELDHENASTLTSIQIKKQYRAKSLLIHPDKTTNPDAPKAFNILKKAESNLQDQDFKSHIDEIYDSTASSTTNDTKQRYESFKDILIQQEFTKRMNQQKELQRQGELNRMKEEIMELNELKRKYKKQWEDNQENRVKNWRSYTNKVVKKVKKK</sequence>
<dbReference type="InterPro" id="IPR001623">
    <property type="entry name" value="DnaJ_domain"/>
</dbReference>
<dbReference type="GeneID" id="30199791"/>
<organism evidence="2 3">
    <name type="scientific">Wickerhamomyces anomalus (strain ATCC 58044 / CBS 1984 / NCYC 433 / NRRL Y-366-8)</name>
    <name type="common">Yeast</name>
    <name type="synonym">Hansenula anomala</name>
    <dbReference type="NCBI Taxonomy" id="683960"/>
    <lineage>
        <taxon>Eukaryota</taxon>
        <taxon>Fungi</taxon>
        <taxon>Dikarya</taxon>
        <taxon>Ascomycota</taxon>
        <taxon>Saccharomycotina</taxon>
        <taxon>Saccharomycetes</taxon>
        <taxon>Phaffomycetales</taxon>
        <taxon>Wickerhamomycetaceae</taxon>
        <taxon>Wickerhamomyces</taxon>
    </lineage>
</organism>
<dbReference type="STRING" id="683960.A0A1E3PCD9"/>
<accession>A0A1E3PCD9</accession>
<dbReference type="Gene3D" id="1.10.287.110">
    <property type="entry name" value="DnaJ domain"/>
    <property type="match status" value="1"/>
</dbReference>
<dbReference type="CDD" id="cd06257">
    <property type="entry name" value="DnaJ"/>
    <property type="match status" value="1"/>
</dbReference>
<gene>
    <name evidence="2" type="ORF">WICANDRAFT_39624</name>
</gene>
<keyword evidence="3" id="KW-1185">Reference proteome</keyword>
<evidence type="ECO:0000259" key="1">
    <source>
        <dbReference type="PROSITE" id="PS50076"/>
    </source>
</evidence>
<dbReference type="Pfam" id="PF00226">
    <property type="entry name" value="DnaJ"/>
    <property type="match status" value="1"/>
</dbReference>
<dbReference type="RefSeq" id="XP_019042157.1">
    <property type="nucleotide sequence ID" value="XM_019182545.1"/>
</dbReference>
<dbReference type="OrthoDB" id="3980624at2759"/>
<dbReference type="InterPro" id="IPR036869">
    <property type="entry name" value="J_dom_sf"/>
</dbReference>
<dbReference type="PANTHER" id="PTHR46620:SF1">
    <property type="entry name" value="J DOMAIN-CONTAINING PROTEIN SPF31"/>
    <property type="match status" value="1"/>
</dbReference>
<evidence type="ECO:0000313" key="2">
    <source>
        <dbReference type="EMBL" id="ODQ62950.1"/>
    </source>
</evidence>
<dbReference type="AlphaFoldDB" id="A0A1E3PCD9"/>
<dbReference type="EMBL" id="KV454208">
    <property type="protein sequence ID" value="ODQ62950.1"/>
    <property type="molecule type" value="Genomic_DNA"/>
</dbReference>
<name>A0A1E3PCD9_WICAA</name>
<reference evidence="2 3" key="1">
    <citation type="journal article" date="2016" name="Proc. Natl. Acad. Sci. U.S.A.">
        <title>Comparative genomics of biotechnologically important yeasts.</title>
        <authorList>
            <person name="Riley R."/>
            <person name="Haridas S."/>
            <person name="Wolfe K.H."/>
            <person name="Lopes M.R."/>
            <person name="Hittinger C.T."/>
            <person name="Goeker M."/>
            <person name="Salamov A.A."/>
            <person name="Wisecaver J.H."/>
            <person name="Long T.M."/>
            <person name="Calvey C.H."/>
            <person name="Aerts A.L."/>
            <person name="Barry K.W."/>
            <person name="Choi C."/>
            <person name="Clum A."/>
            <person name="Coughlan A.Y."/>
            <person name="Deshpande S."/>
            <person name="Douglass A.P."/>
            <person name="Hanson S.J."/>
            <person name="Klenk H.-P."/>
            <person name="LaButti K.M."/>
            <person name="Lapidus A."/>
            <person name="Lindquist E.A."/>
            <person name="Lipzen A.M."/>
            <person name="Meier-Kolthoff J.P."/>
            <person name="Ohm R.A."/>
            <person name="Otillar R.P."/>
            <person name="Pangilinan J.L."/>
            <person name="Peng Y."/>
            <person name="Rokas A."/>
            <person name="Rosa C.A."/>
            <person name="Scheuner C."/>
            <person name="Sibirny A.A."/>
            <person name="Slot J.C."/>
            <person name="Stielow J.B."/>
            <person name="Sun H."/>
            <person name="Kurtzman C.P."/>
            <person name="Blackwell M."/>
            <person name="Grigoriev I.V."/>
            <person name="Jeffries T.W."/>
        </authorList>
    </citation>
    <scope>NUCLEOTIDE SEQUENCE [LARGE SCALE GENOMIC DNA]</scope>
    <source>
        <strain evidence="3">ATCC 58044 / CBS 1984 / NCYC 433 / NRRL Y-366-8</strain>
    </source>
</reference>
<dbReference type="PROSITE" id="PS50076">
    <property type="entry name" value="DNAJ_2"/>
    <property type="match status" value="1"/>
</dbReference>
<evidence type="ECO:0000313" key="3">
    <source>
        <dbReference type="Proteomes" id="UP000094112"/>
    </source>
</evidence>
<dbReference type="SUPFAM" id="SSF46565">
    <property type="entry name" value="Chaperone J-domain"/>
    <property type="match status" value="1"/>
</dbReference>
<proteinExistence type="predicted"/>